<proteinExistence type="predicted"/>
<gene>
    <name evidence="1" type="ORF">DPMN_023418</name>
</gene>
<dbReference type="EMBL" id="JAIWYP010000002">
    <property type="protein sequence ID" value="KAH3860517.1"/>
    <property type="molecule type" value="Genomic_DNA"/>
</dbReference>
<protein>
    <submittedName>
        <fullName evidence="1">Uncharacterized protein</fullName>
    </submittedName>
</protein>
<reference evidence="1" key="2">
    <citation type="submission" date="2020-11" db="EMBL/GenBank/DDBJ databases">
        <authorList>
            <person name="McCartney M.A."/>
            <person name="Auch B."/>
            <person name="Kono T."/>
            <person name="Mallez S."/>
            <person name="Becker A."/>
            <person name="Gohl D.M."/>
            <person name="Silverstein K.A.T."/>
            <person name="Koren S."/>
            <person name="Bechman K.B."/>
            <person name="Herman A."/>
            <person name="Abrahante J.E."/>
            <person name="Garbe J."/>
        </authorList>
    </citation>
    <scope>NUCLEOTIDE SEQUENCE</scope>
    <source>
        <strain evidence="1">Duluth1</strain>
        <tissue evidence="1">Whole animal</tissue>
    </source>
</reference>
<sequence length="127" mass="14517">MTQSVLNNLLCIKLEAPVEHFDPPDAVHNWNTSGVRMRRPMFKDNKSKEPIHTFNVVNVDDVENETDSELEFDLVSGDSSDSDLEESEVLNRLLSLCKLVELQHFFLCIHICNQMCNCEILALLIDV</sequence>
<dbReference type="Proteomes" id="UP000828390">
    <property type="component" value="Unassembled WGS sequence"/>
</dbReference>
<name>A0A9D4LMY2_DREPO</name>
<evidence type="ECO:0000313" key="1">
    <source>
        <dbReference type="EMBL" id="KAH3860517.1"/>
    </source>
</evidence>
<keyword evidence="2" id="KW-1185">Reference proteome</keyword>
<evidence type="ECO:0000313" key="2">
    <source>
        <dbReference type="Proteomes" id="UP000828390"/>
    </source>
</evidence>
<accession>A0A9D4LMY2</accession>
<dbReference type="AlphaFoldDB" id="A0A9D4LMY2"/>
<organism evidence="1 2">
    <name type="scientific">Dreissena polymorpha</name>
    <name type="common">Zebra mussel</name>
    <name type="synonym">Mytilus polymorpha</name>
    <dbReference type="NCBI Taxonomy" id="45954"/>
    <lineage>
        <taxon>Eukaryota</taxon>
        <taxon>Metazoa</taxon>
        <taxon>Spiralia</taxon>
        <taxon>Lophotrochozoa</taxon>
        <taxon>Mollusca</taxon>
        <taxon>Bivalvia</taxon>
        <taxon>Autobranchia</taxon>
        <taxon>Heteroconchia</taxon>
        <taxon>Euheterodonta</taxon>
        <taxon>Imparidentia</taxon>
        <taxon>Neoheterodontei</taxon>
        <taxon>Myida</taxon>
        <taxon>Dreissenoidea</taxon>
        <taxon>Dreissenidae</taxon>
        <taxon>Dreissena</taxon>
    </lineage>
</organism>
<comment type="caution">
    <text evidence="1">The sequence shown here is derived from an EMBL/GenBank/DDBJ whole genome shotgun (WGS) entry which is preliminary data.</text>
</comment>
<reference evidence="1" key="1">
    <citation type="journal article" date="2019" name="bioRxiv">
        <title>The Genome of the Zebra Mussel, Dreissena polymorpha: A Resource for Invasive Species Research.</title>
        <authorList>
            <person name="McCartney M.A."/>
            <person name="Auch B."/>
            <person name="Kono T."/>
            <person name="Mallez S."/>
            <person name="Zhang Y."/>
            <person name="Obille A."/>
            <person name="Becker A."/>
            <person name="Abrahante J.E."/>
            <person name="Garbe J."/>
            <person name="Badalamenti J.P."/>
            <person name="Herman A."/>
            <person name="Mangelson H."/>
            <person name="Liachko I."/>
            <person name="Sullivan S."/>
            <person name="Sone E.D."/>
            <person name="Koren S."/>
            <person name="Silverstein K.A.T."/>
            <person name="Beckman K.B."/>
            <person name="Gohl D.M."/>
        </authorList>
    </citation>
    <scope>NUCLEOTIDE SEQUENCE</scope>
    <source>
        <strain evidence="1">Duluth1</strain>
        <tissue evidence="1">Whole animal</tissue>
    </source>
</reference>